<protein>
    <submittedName>
        <fullName evidence="2">Uncharacterized protein</fullName>
    </submittedName>
</protein>
<evidence type="ECO:0000256" key="1">
    <source>
        <dbReference type="SAM" id="SignalP"/>
    </source>
</evidence>
<keyword evidence="3" id="KW-1185">Reference proteome</keyword>
<comment type="caution">
    <text evidence="2">The sequence shown here is derived from an EMBL/GenBank/DDBJ whole genome shotgun (WGS) entry which is preliminary data.</text>
</comment>
<accession>A0A9P8ZTI5</accession>
<name>A0A9P8ZTI5_9PEZI</name>
<evidence type="ECO:0000313" key="2">
    <source>
        <dbReference type="EMBL" id="KAH6648980.1"/>
    </source>
</evidence>
<sequence>MKFSVVSTLAALGAVAFTAHIPHSKVMEALEDVEDFGHCPNCQHQPMYTAFIDENELDTDMAPHGVDKRGYYTCYNRQTNSVDVIDCQAIIDRINATHQPLVVPNGLCLTWWQGSCMSRLCAKAAAQKGLNMTSDSVVNELQGVILNDCVKVGLDGMAGDCVNMVSNCGTYRLTLEHHGSGVLGGPPPS</sequence>
<dbReference type="GeneID" id="70136797"/>
<reference evidence="2" key="1">
    <citation type="journal article" date="2021" name="Nat. Commun.">
        <title>Genetic determinants of endophytism in the Arabidopsis root mycobiome.</title>
        <authorList>
            <person name="Mesny F."/>
            <person name="Miyauchi S."/>
            <person name="Thiergart T."/>
            <person name="Pickel B."/>
            <person name="Atanasova L."/>
            <person name="Karlsson M."/>
            <person name="Huettel B."/>
            <person name="Barry K.W."/>
            <person name="Haridas S."/>
            <person name="Chen C."/>
            <person name="Bauer D."/>
            <person name="Andreopoulos W."/>
            <person name="Pangilinan J."/>
            <person name="LaButti K."/>
            <person name="Riley R."/>
            <person name="Lipzen A."/>
            <person name="Clum A."/>
            <person name="Drula E."/>
            <person name="Henrissat B."/>
            <person name="Kohler A."/>
            <person name="Grigoriev I.V."/>
            <person name="Martin F.M."/>
            <person name="Hacquard S."/>
        </authorList>
    </citation>
    <scope>NUCLEOTIDE SEQUENCE</scope>
    <source>
        <strain evidence="2">MPI-SDFR-AT-0073</strain>
    </source>
</reference>
<dbReference type="Proteomes" id="UP000758603">
    <property type="component" value="Unassembled WGS sequence"/>
</dbReference>
<dbReference type="AlphaFoldDB" id="A0A9P8ZTI5"/>
<evidence type="ECO:0000313" key="3">
    <source>
        <dbReference type="Proteomes" id="UP000758603"/>
    </source>
</evidence>
<feature type="signal peptide" evidence="1">
    <location>
        <begin position="1"/>
        <end position="18"/>
    </location>
</feature>
<gene>
    <name evidence="2" type="ORF">BKA67DRAFT_661912</name>
</gene>
<dbReference type="OrthoDB" id="4737007at2759"/>
<dbReference type="EMBL" id="JAGPXC010000007">
    <property type="protein sequence ID" value="KAH6648980.1"/>
    <property type="molecule type" value="Genomic_DNA"/>
</dbReference>
<dbReference type="RefSeq" id="XP_045955487.1">
    <property type="nucleotide sequence ID" value="XM_046107906.1"/>
</dbReference>
<feature type="chain" id="PRO_5040482174" evidence="1">
    <location>
        <begin position="19"/>
        <end position="189"/>
    </location>
</feature>
<keyword evidence="1" id="KW-0732">Signal</keyword>
<organism evidence="2 3">
    <name type="scientific">Truncatella angustata</name>
    <dbReference type="NCBI Taxonomy" id="152316"/>
    <lineage>
        <taxon>Eukaryota</taxon>
        <taxon>Fungi</taxon>
        <taxon>Dikarya</taxon>
        <taxon>Ascomycota</taxon>
        <taxon>Pezizomycotina</taxon>
        <taxon>Sordariomycetes</taxon>
        <taxon>Xylariomycetidae</taxon>
        <taxon>Amphisphaeriales</taxon>
        <taxon>Sporocadaceae</taxon>
        <taxon>Truncatella</taxon>
    </lineage>
</organism>
<proteinExistence type="predicted"/>